<evidence type="ECO:0000313" key="1">
    <source>
        <dbReference type="EMBL" id="ECC2503448.1"/>
    </source>
</evidence>
<protein>
    <submittedName>
        <fullName evidence="1">Uncharacterized protein</fullName>
    </submittedName>
</protein>
<comment type="caution">
    <text evidence="1">The sequence shown here is derived from an EMBL/GenBank/DDBJ whole genome shotgun (WGS) entry which is preliminary data.</text>
</comment>
<gene>
    <name evidence="1" type="ORF">FOK70_07320</name>
</gene>
<name>A0A5Y1WW36_CAMCO</name>
<dbReference type="EMBL" id="AAIAUU010000009">
    <property type="protein sequence ID" value="ECC2503448.1"/>
    <property type="molecule type" value="Genomic_DNA"/>
</dbReference>
<reference evidence="1" key="1">
    <citation type="submission" date="2019-07" db="EMBL/GenBank/DDBJ databases">
        <authorList>
            <consortium name="NARMS: The National Antimicrobial Resistance Monitoring System"/>
        </authorList>
    </citation>
    <scope>NUCLEOTIDE SEQUENCE</scope>
    <source>
        <strain evidence="1">FSIS31902317</strain>
    </source>
</reference>
<organism evidence="1">
    <name type="scientific">Campylobacter coli</name>
    <dbReference type="NCBI Taxonomy" id="195"/>
    <lineage>
        <taxon>Bacteria</taxon>
        <taxon>Pseudomonadati</taxon>
        <taxon>Campylobacterota</taxon>
        <taxon>Epsilonproteobacteria</taxon>
        <taxon>Campylobacterales</taxon>
        <taxon>Campylobacteraceae</taxon>
        <taxon>Campylobacter</taxon>
    </lineage>
</organism>
<accession>A0A5Y1WW36</accession>
<dbReference type="AlphaFoldDB" id="A0A5Y1WW36"/>
<sequence>MQCIKSYDFAYYTTRIDDFVQRKDRQDIKVIQDFFCSFILYYWDNIVLLSEQENKESVEYFLSEICSLKIDDINLILSQLGQFKNSTTKRLECLDVKLTLN</sequence>
<proteinExistence type="predicted"/>
<dbReference type="RefSeq" id="WP_060785264.1">
    <property type="nucleotide sequence ID" value="NZ_CP076513.1"/>
</dbReference>